<feature type="binding site" evidence="4">
    <location>
        <position position="193"/>
    </location>
    <ligand>
        <name>FAD</name>
        <dbReference type="ChEBI" id="CHEBI:57692"/>
    </ligand>
</feature>
<proteinExistence type="predicted"/>
<feature type="domain" description="HpaB/PvcC/4-BUDH N-terminal" evidence="6">
    <location>
        <begin position="5"/>
        <end position="270"/>
    </location>
</feature>
<evidence type="ECO:0000256" key="2">
    <source>
        <dbReference type="ARBA" id="ARBA00022827"/>
    </source>
</evidence>
<dbReference type="GO" id="GO:0016627">
    <property type="term" value="F:oxidoreductase activity, acting on the CH-CH group of donors"/>
    <property type="evidence" value="ECO:0007669"/>
    <property type="project" value="InterPro"/>
</dbReference>
<dbReference type="Gene3D" id="1.10.3140.10">
    <property type="entry name" value="4-hydroxybutyryl-coa dehydratase, domain 1"/>
    <property type="match status" value="1"/>
</dbReference>
<dbReference type="GO" id="GO:0016712">
    <property type="term" value="F:oxidoreductase activity, acting on paired donors, with incorporation or reduction of molecular oxygen, reduced flavin or flavoprotein as one donor, and incorporation of one atom of oxygen"/>
    <property type="evidence" value="ECO:0007669"/>
    <property type="project" value="InterPro"/>
</dbReference>
<feature type="binding site" evidence="4">
    <location>
        <begin position="156"/>
        <end position="159"/>
    </location>
    <ligand>
        <name>FAD</name>
        <dbReference type="ChEBI" id="CHEBI:57692"/>
    </ligand>
</feature>
<dbReference type="SUPFAM" id="SSF47203">
    <property type="entry name" value="Acyl-CoA dehydrogenase C-terminal domain-like"/>
    <property type="match status" value="1"/>
</dbReference>
<dbReference type="PATRIC" id="fig|263475.3.peg.4298"/>
<organism evidence="7 8">
    <name type="scientific">Viridibacillus arvi</name>
    <dbReference type="NCBI Taxonomy" id="263475"/>
    <lineage>
        <taxon>Bacteria</taxon>
        <taxon>Bacillati</taxon>
        <taxon>Bacillota</taxon>
        <taxon>Bacilli</taxon>
        <taxon>Bacillales</taxon>
        <taxon>Caryophanaceae</taxon>
        <taxon>Viridibacillus</taxon>
    </lineage>
</organism>
<keyword evidence="3" id="KW-0560">Oxidoreductase</keyword>
<keyword evidence="1" id="KW-0285">Flavoprotein</keyword>
<feature type="domain" description="HpaB/PvcC/4-BUDH C-terminal" evidence="5">
    <location>
        <begin position="278"/>
        <end position="476"/>
    </location>
</feature>
<gene>
    <name evidence="7" type="ORF">AMD00_15115</name>
</gene>
<keyword evidence="8" id="KW-1185">Reference proteome</keyword>
<keyword evidence="2 4" id="KW-0274">FAD</keyword>
<dbReference type="Gene3D" id="2.40.110.10">
    <property type="entry name" value="Butyryl-CoA Dehydrogenase, subunit A, domain 2"/>
    <property type="match status" value="1"/>
</dbReference>
<comment type="caution">
    <text evidence="7">The sequence shown here is derived from an EMBL/GenBank/DDBJ whole genome shotgun (WGS) entry which is preliminary data.</text>
</comment>
<evidence type="ECO:0000256" key="1">
    <source>
        <dbReference type="ARBA" id="ARBA00022630"/>
    </source>
</evidence>
<evidence type="ECO:0000313" key="7">
    <source>
        <dbReference type="EMBL" id="KOO49658.1"/>
    </source>
</evidence>
<dbReference type="OrthoDB" id="9785230at2"/>
<dbReference type="Gene3D" id="1.20.140.10">
    <property type="entry name" value="Butyryl-CoA Dehydrogenase, subunit A, domain 3"/>
    <property type="match status" value="1"/>
</dbReference>
<dbReference type="PIRSF" id="PIRSF000331">
    <property type="entry name" value="HpaA_HpaB"/>
    <property type="match status" value="1"/>
</dbReference>
<name>A0A0M0LG22_9BACL</name>
<dbReference type="InterPro" id="IPR012687">
    <property type="entry name" value="HpaB_Deino-type"/>
</dbReference>
<sequence>MTAITGKQYIDRINKLKTNVWVDGKQVTGNISEHPAFNGIMKSQAALYEMQHDNSLKSILTYPSPSTGNPVGLSYLQPKTKADLAKRREMIQQWAKSNNGMMGRSPDYMNTSLMAFASSAQFLEGKENCFPENLRAFYEYARENDISMTHTFVDPQVNRGQYYVETTKEPIAARVIDSNDEGIIVKGARLLATQGGITDELLVMSAAGMLEEEKGFAFSIPSNTEGLKFLCRESFVGGDSTFNYPLSSRYDEMDTIVVFDNVLVPWERVFYYNNLGVANNFMMASSFQPFALHQVACRQIVKTEFVLGVVQSIINTINIGEYLHVQEKATEIIVALETMKALVMKSEAEAKLDESGVMRPDRTTLQISINVFPKVYPRFAEIIQILGASGLMSIPTENSFQSSIRKDLDQYLQSKADTAEDRVKIFRLAWDMTMSSFGTRQTLYERLFFGDPVRLSSQLYFTYDKEPYVQRVKDVLNFNTNSLKKL</sequence>
<dbReference type="NCBIfam" id="TIGR02309">
    <property type="entry name" value="HpaB-1"/>
    <property type="match status" value="1"/>
</dbReference>
<evidence type="ECO:0000259" key="6">
    <source>
        <dbReference type="Pfam" id="PF11794"/>
    </source>
</evidence>
<evidence type="ECO:0000256" key="4">
    <source>
        <dbReference type="PIRSR" id="PIRSR000331-2"/>
    </source>
</evidence>
<dbReference type="GeneID" id="301137426"/>
<dbReference type="AlphaFoldDB" id="A0A0M0LG22"/>
<dbReference type="InterPro" id="IPR009100">
    <property type="entry name" value="AcylCoA_DH/oxidase_NM_dom_sf"/>
</dbReference>
<dbReference type="EMBL" id="LILB01000005">
    <property type="protein sequence ID" value="KOO49658.1"/>
    <property type="molecule type" value="Genomic_DNA"/>
</dbReference>
<dbReference type="InterPro" id="IPR046373">
    <property type="entry name" value="Acyl-CoA_Oxase/DH_mid-dom_sf"/>
</dbReference>
<keyword evidence="7" id="KW-0503">Monooxygenase</keyword>
<dbReference type="STRING" id="263475.AMD00_15115"/>
<dbReference type="InterPro" id="IPR024674">
    <property type="entry name" value="HpaB/PvcC/4-BUDH_N"/>
</dbReference>
<dbReference type="RefSeq" id="WP_053417833.1">
    <property type="nucleotide sequence ID" value="NZ_LILB01000005.1"/>
</dbReference>
<evidence type="ECO:0000256" key="3">
    <source>
        <dbReference type="ARBA" id="ARBA00023002"/>
    </source>
</evidence>
<dbReference type="PANTHER" id="PTHR36117:SF3">
    <property type="entry name" value="4-HYDROXYPHENYLACETATE 3-MONOOXYGENASE-RELATED"/>
    <property type="match status" value="1"/>
</dbReference>
<evidence type="ECO:0000259" key="5">
    <source>
        <dbReference type="Pfam" id="PF03241"/>
    </source>
</evidence>
<dbReference type="Proteomes" id="UP000036867">
    <property type="component" value="Unassembled WGS sequence"/>
</dbReference>
<accession>A0A0M0LG22</accession>
<dbReference type="InterPro" id="IPR024719">
    <property type="entry name" value="HpaB/PvcC/4-BUDH_C"/>
</dbReference>
<feature type="binding site" evidence="4">
    <location>
        <begin position="451"/>
        <end position="454"/>
    </location>
    <ligand>
        <name>FAD</name>
        <dbReference type="ChEBI" id="CHEBI:57692"/>
    </ligand>
</feature>
<protein>
    <submittedName>
        <fullName evidence="7">4-hydroxyphenylacetate 3-monooxygenase</fullName>
    </submittedName>
</protein>
<dbReference type="GO" id="GO:0050660">
    <property type="term" value="F:flavin adenine dinucleotide binding"/>
    <property type="evidence" value="ECO:0007669"/>
    <property type="project" value="InterPro"/>
</dbReference>
<dbReference type="Pfam" id="PF03241">
    <property type="entry name" value="HpaB"/>
    <property type="match status" value="1"/>
</dbReference>
<evidence type="ECO:0000313" key="8">
    <source>
        <dbReference type="Proteomes" id="UP000036867"/>
    </source>
</evidence>
<dbReference type="InterPro" id="IPR004925">
    <property type="entry name" value="HpaB/PvcC/4-BUDH"/>
</dbReference>
<dbReference type="PANTHER" id="PTHR36117">
    <property type="entry name" value="4-HYDROXYPHENYLACETATE 3-MONOOXYGENASE-RELATED"/>
    <property type="match status" value="1"/>
</dbReference>
<dbReference type="GO" id="GO:0010124">
    <property type="term" value="P:phenylacetate catabolic process"/>
    <property type="evidence" value="ECO:0007669"/>
    <property type="project" value="InterPro"/>
</dbReference>
<dbReference type="SUPFAM" id="SSF56645">
    <property type="entry name" value="Acyl-CoA dehydrogenase NM domain-like"/>
    <property type="match status" value="1"/>
</dbReference>
<dbReference type="Pfam" id="PF11794">
    <property type="entry name" value="HpaB_N"/>
    <property type="match status" value="1"/>
</dbReference>
<dbReference type="InterPro" id="IPR036250">
    <property type="entry name" value="AcylCo_DH-like_C"/>
</dbReference>
<reference evidence="8" key="1">
    <citation type="submission" date="2015-08" db="EMBL/GenBank/DDBJ databases">
        <title>Fjat-10028 dsm 16317.</title>
        <authorList>
            <person name="Liu B."/>
            <person name="Wang J."/>
            <person name="Zhu Y."/>
            <person name="Liu G."/>
            <person name="Chen Q."/>
            <person name="Chen Z."/>
            <person name="Lan J."/>
            <person name="Che J."/>
            <person name="Ge C."/>
            <person name="Shi H."/>
            <person name="Pan Z."/>
            <person name="Liu X."/>
        </authorList>
    </citation>
    <scope>NUCLEOTIDE SEQUENCE [LARGE SCALE GENOMIC DNA]</scope>
    <source>
        <strain evidence="8">DSM 16317</strain>
    </source>
</reference>